<keyword evidence="1" id="KW-0732">Signal</keyword>
<sequence length="98" mass="10908">MKTLFASAVLALFVAAPASANLQPAHYSLDNIERIEVLYENSVDYALSRDTKEWLIQELDVLSNDTYHRVKQQNLSLIKAFEVNVPVSGGLAQTSTVR</sequence>
<evidence type="ECO:0000313" key="2">
    <source>
        <dbReference type="EMBL" id="MCL2912624.1"/>
    </source>
</evidence>
<comment type="caution">
    <text evidence="2">The sequence shown here is derived from an EMBL/GenBank/DDBJ whole genome shotgun (WGS) entry which is preliminary data.</text>
</comment>
<protein>
    <submittedName>
        <fullName evidence="2">Uncharacterized protein</fullName>
    </submittedName>
</protein>
<keyword evidence="3" id="KW-1185">Reference proteome</keyword>
<reference evidence="2 3" key="1">
    <citation type="submission" date="2022-01" db="EMBL/GenBank/DDBJ databases">
        <title>Whole genome-based taxonomy of the Shewanellaceae.</title>
        <authorList>
            <person name="Martin-Rodriguez A.J."/>
        </authorList>
    </citation>
    <scope>NUCLEOTIDE SEQUENCE [LARGE SCALE GENOMIC DNA]</scope>
    <source>
        <strain evidence="2 3">DSM 21332</strain>
    </source>
</reference>
<gene>
    <name evidence="2" type="ORF">L2725_02285</name>
</gene>
<organism evidence="2 3">
    <name type="scientific">Shewanella corallii</name>
    <dbReference type="NCBI Taxonomy" id="560080"/>
    <lineage>
        <taxon>Bacteria</taxon>
        <taxon>Pseudomonadati</taxon>
        <taxon>Pseudomonadota</taxon>
        <taxon>Gammaproteobacteria</taxon>
        <taxon>Alteromonadales</taxon>
        <taxon>Shewanellaceae</taxon>
        <taxon>Shewanella</taxon>
    </lineage>
</organism>
<proteinExistence type="predicted"/>
<feature type="signal peptide" evidence="1">
    <location>
        <begin position="1"/>
        <end position="20"/>
    </location>
</feature>
<dbReference type="EMBL" id="JAKIKT010000001">
    <property type="protein sequence ID" value="MCL2912624.1"/>
    <property type="molecule type" value="Genomic_DNA"/>
</dbReference>
<accession>A0ABT0N2F3</accession>
<evidence type="ECO:0000256" key="1">
    <source>
        <dbReference type="SAM" id="SignalP"/>
    </source>
</evidence>
<evidence type="ECO:0000313" key="3">
    <source>
        <dbReference type="Proteomes" id="UP001202831"/>
    </source>
</evidence>
<dbReference type="RefSeq" id="WP_115138025.1">
    <property type="nucleotide sequence ID" value="NZ_JAKIKT010000001.1"/>
</dbReference>
<name>A0ABT0N2F3_9GAMM</name>
<feature type="chain" id="PRO_5045130524" evidence="1">
    <location>
        <begin position="21"/>
        <end position="98"/>
    </location>
</feature>
<dbReference type="Proteomes" id="UP001202831">
    <property type="component" value="Unassembled WGS sequence"/>
</dbReference>